<dbReference type="KEGG" id="cvr:CHLNCDRAFT_59076"/>
<feature type="transmembrane region" description="Helical" evidence="2">
    <location>
        <begin position="34"/>
        <end position="53"/>
    </location>
</feature>
<feature type="region of interest" description="Disordered" evidence="1">
    <location>
        <begin position="166"/>
        <end position="195"/>
    </location>
</feature>
<keyword evidence="4" id="KW-1185">Reference proteome</keyword>
<dbReference type="OrthoDB" id="10482033at2759"/>
<dbReference type="RefSeq" id="XP_005844125.1">
    <property type="nucleotide sequence ID" value="XM_005844063.1"/>
</dbReference>
<dbReference type="AlphaFoldDB" id="E1ZQH7"/>
<dbReference type="Proteomes" id="UP000008141">
    <property type="component" value="Unassembled WGS sequence"/>
</dbReference>
<evidence type="ECO:0000256" key="2">
    <source>
        <dbReference type="SAM" id="Phobius"/>
    </source>
</evidence>
<keyword evidence="2" id="KW-1133">Transmembrane helix</keyword>
<name>E1ZQH7_CHLVA</name>
<evidence type="ECO:0000313" key="4">
    <source>
        <dbReference type="Proteomes" id="UP000008141"/>
    </source>
</evidence>
<dbReference type="EMBL" id="GL433859">
    <property type="protein sequence ID" value="EFN52023.1"/>
    <property type="molecule type" value="Genomic_DNA"/>
</dbReference>
<protein>
    <submittedName>
        <fullName evidence="3">Uncharacterized protein</fullName>
    </submittedName>
</protein>
<organism evidence="4">
    <name type="scientific">Chlorella variabilis</name>
    <name type="common">Green alga</name>
    <dbReference type="NCBI Taxonomy" id="554065"/>
    <lineage>
        <taxon>Eukaryota</taxon>
        <taxon>Viridiplantae</taxon>
        <taxon>Chlorophyta</taxon>
        <taxon>core chlorophytes</taxon>
        <taxon>Trebouxiophyceae</taxon>
        <taxon>Chlorellales</taxon>
        <taxon>Chlorellaceae</taxon>
        <taxon>Chlorella clade</taxon>
        <taxon>Chlorella</taxon>
    </lineage>
</organism>
<gene>
    <name evidence="3" type="ORF">CHLNCDRAFT_59076</name>
</gene>
<reference evidence="3 4" key="1">
    <citation type="journal article" date="2010" name="Plant Cell">
        <title>The Chlorella variabilis NC64A genome reveals adaptation to photosymbiosis, coevolution with viruses, and cryptic sex.</title>
        <authorList>
            <person name="Blanc G."/>
            <person name="Duncan G."/>
            <person name="Agarkova I."/>
            <person name="Borodovsky M."/>
            <person name="Gurnon J."/>
            <person name="Kuo A."/>
            <person name="Lindquist E."/>
            <person name="Lucas S."/>
            <person name="Pangilinan J."/>
            <person name="Polle J."/>
            <person name="Salamov A."/>
            <person name="Terry A."/>
            <person name="Yamada T."/>
            <person name="Dunigan D.D."/>
            <person name="Grigoriev I.V."/>
            <person name="Claverie J.M."/>
            <person name="Van Etten J.L."/>
        </authorList>
    </citation>
    <scope>NUCLEOTIDE SEQUENCE [LARGE SCALE GENOMIC DNA]</scope>
    <source>
        <strain evidence="3 4">NC64A</strain>
    </source>
</reference>
<keyword evidence="2" id="KW-0812">Transmembrane</keyword>
<feature type="compositionally biased region" description="Low complexity" evidence="1">
    <location>
        <begin position="178"/>
        <end position="195"/>
    </location>
</feature>
<feature type="transmembrane region" description="Helical" evidence="2">
    <location>
        <begin position="138"/>
        <end position="157"/>
    </location>
</feature>
<sequence length="247" mass="26002">MPIANAARDELYSHKILGCIFFTVSALAHGEARLALWSLSALLTSALSLYLLHRRRDIYLRPPVRDCLYAAMRLHRAFAIVGMRRVLKAPMMMGAAASSVGDRVYFAKAVLVNSSILPILLQALVLQLPLPLQAAVQVILPVLFVAWFDSTAAAWFGGSGGGGNSSEAQHVPLGSNEAGPGAALAPAPGTSAATPRLEAPRRLAARRGAPPSYPSPLLALMFGLGLAGVLFDVLLTVHNRPAAPPGS</sequence>
<accession>E1ZQH7</accession>
<dbReference type="InParanoid" id="E1ZQH7"/>
<proteinExistence type="predicted"/>
<feature type="transmembrane region" description="Helical" evidence="2">
    <location>
        <begin position="105"/>
        <end position="126"/>
    </location>
</feature>
<evidence type="ECO:0000256" key="1">
    <source>
        <dbReference type="SAM" id="MobiDB-lite"/>
    </source>
</evidence>
<keyword evidence="2" id="KW-0472">Membrane</keyword>
<dbReference type="GeneID" id="17351379"/>
<evidence type="ECO:0000313" key="3">
    <source>
        <dbReference type="EMBL" id="EFN52023.1"/>
    </source>
</evidence>
<feature type="transmembrane region" description="Helical" evidence="2">
    <location>
        <begin position="12"/>
        <end position="28"/>
    </location>
</feature>
<feature type="transmembrane region" description="Helical" evidence="2">
    <location>
        <begin position="217"/>
        <end position="237"/>
    </location>
</feature>